<evidence type="ECO:0000313" key="4">
    <source>
        <dbReference type="Proteomes" id="UP001302329"/>
    </source>
</evidence>
<name>A0ABU5SRS3_9CYAN</name>
<dbReference type="Proteomes" id="UP001302329">
    <property type="component" value="Unassembled WGS sequence"/>
</dbReference>
<dbReference type="EMBL" id="JAYGHY010000002">
    <property type="protein sequence ID" value="MEA5441180.1"/>
    <property type="molecule type" value="Genomic_DNA"/>
</dbReference>
<dbReference type="PANTHER" id="PTHR34214">
    <property type="match status" value="1"/>
</dbReference>
<evidence type="ECO:0000313" key="3">
    <source>
        <dbReference type="EMBL" id="MEA5441180.1"/>
    </source>
</evidence>
<keyword evidence="2" id="KW-0812">Transmembrane</keyword>
<accession>A0ABU5SRS3</accession>
<dbReference type="PANTHER" id="PTHR34214:SF3">
    <property type="entry name" value="PROTEIN CONSERVED IN THE GREEN LINEAGE AND DIATOMS 27, CHLOROPLASTIC"/>
    <property type="match status" value="1"/>
</dbReference>
<dbReference type="RefSeq" id="WP_323355333.1">
    <property type="nucleotide sequence ID" value="NZ_JAYGHY010000002.1"/>
</dbReference>
<keyword evidence="4" id="KW-1185">Reference proteome</keyword>
<evidence type="ECO:0000256" key="2">
    <source>
        <dbReference type="SAM" id="Phobius"/>
    </source>
</evidence>
<gene>
    <name evidence="3" type="ORF">VB739_01275</name>
</gene>
<feature type="transmembrane region" description="Helical" evidence="2">
    <location>
        <begin position="78"/>
        <end position="99"/>
    </location>
</feature>
<proteinExistence type="predicted"/>
<evidence type="ECO:0000256" key="1">
    <source>
        <dbReference type="SAM" id="MobiDB-lite"/>
    </source>
</evidence>
<feature type="region of interest" description="Disordered" evidence="1">
    <location>
        <begin position="1"/>
        <end position="22"/>
    </location>
</feature>
<protein>
    <submittedName>
        <fullName evidence="3">CGLD27 family protein</fullName>
    </submittedName>
</protein>
<keyword evidence="2" id="KW-1133">Transmembrane helix</keyword>
<dbReference type="Pfam" id="PF06799">
    <property type="entry name" value="CGLD27-like"/>
    <property type="match status" value="1"/>
</dbReference>
<keyword evidence="2" id="KW-0472">Membrane</keyword>
<dbReference type="InterPro" id="IPR009631">
    <property type="entry name" value="CGLD27-like"/>
</dbReference>
<organism evidence="3 4">
    <name type="scientific">Cyanobium gracile UHCC 0281</name>
    <dbReference type="NCBI Taxonomy" id="3110309"/>
    <lineage>
        <taxon>Bacteria</taxon>
        <taxon>Bacillati</taxon>
        <taxon>Cyanobacteriota</taxon>
        <taxon>Cyanophyceae</taxon>
        <taxon>Synechococcales</taxon>
        <taxon>Prochlorococcaceae</taxon>
        <taxon>Cyanobium</taxon>
    </lineage>
</organism>
<sequence>MAAGIPSLPSQDTPCPVPPAQRPLQEYDQLSRSWFFRWPATGPKGLWRPLGLTWLLSLPLALLVAGGSIPLRHDPPRLVIAAGAAAVLLPLFLLLRQWLGWTYVQKRLVSERVEYEESGWYDGQVWEKPITWRQQDLLVARHQVQPVLARLRQAIAVAIALMLFGTGLCQAL</sequence>
<feature type="transmembrane region" description="Helical" evidence="2">
    <location>
        <begin position="46"/>
        <end position="66"/>
    </location>
</feature>
<reference evidence="3 4" key="1">
    <citation type="submission" date="2023-12" db="EMBL/GenBank/DDBJ databases">
        <title>Baltic Sea Cyanobacteria.</title>
        <authorList>
            <person name="Delbaje E."/>
            <person name="Fewer D.P."/>
            <person name="Shishido T.K."/>
        </authorList>
    </citation>
    <scope>NUCLEOTIDE SEQUENCE [LARGE SCALE GENOMIC DNA]</scope>
    <source>
        <strain evidence="3 4">UHCC 0281</strain>
    </source>
</reference>
<comment type="caution">
    <text evidence="3">The sequence shown here is derived from an EMBL/GenBank/DDBJ whole genome shotgun (WGS) entry which is preliminary data.</text>
</comment>